<gene>
    <name evidence="1" type="ORF">GUL26_04715</name>
</gene>
<protein>
    <submittedName>
        <fullName evidence="1">Uncharacterized protein</fullName>
    </submittedName>
</protein>
<evidence type="ECO:0000313" key="1">
    <source>
        <dbReference type="EMBL" id="MZZ11536.1"/>
    </source>
</evidence>
<dbReference type="EMBL" id="WXZT01000002">
    <property type="protein sequence ID" value="MZZ11536.1"/>
    <property type="molecule type" value="Genomic_DNA"/>
</dbReference>
<reference evidence="1" key="1">
    <citation type="submission" date="2020-01" db="EMBL/GenBank/DDBJ databases">
        <title>Bacteria Cultured from War Wounds Associated with the Conflict in Eastern Ukraine.</title>
        <authorList>
            <person name="Snesrud E."/>
            <person name="Galac M.R."/>
            <person name="Mc Gann P."/>
            <person name="Valentine K."/>
            <person name="Viacheslav K."/>
        </authorList>
    </citation>
    <scope>NUCLEOTIDE SEQUENCE</scope>
    <source>
        <strain evidence="1">VNMU148</strain>
    </source>
</reference>
<dbReference type="RefSeq" id="WP_034022340.1">
    <property type="nucleotide sequence ID" value="NZ_CAADQV010000222.1"/>
</dbReference>
<evidence type="ECO:0000313" key="2">
    <source>
        <dbReference type="Proteomes" id="UP000644192"/>
    </source>
</evidence>
<name>A0A6C1JVF9_PSEAI</name>
<sequence length="107" mass="11750">MNLANLINKQCSRDPSEVLTEEQAMSLWGEREVARQAAQNMALGVAAVGKLLALTSAEGEAGQETMERLGWFLEEVGGVISMLGELEQVFTDRINRQKERKQGEVSA</sequence>
<comment type="caution">
    <text evidence="1">The sequence shown here is derived from an EMBL/GenBank/DDBJ whole genome shotgun (WGS) entry which is preliminary data.</text>
</comment>
<dbReference type="Proteomes" id="UP000644192">
    <property type="component" value="Unassembled WGS sequence"/>
</dbReference>
<organism evidence="1 2">
    <name type="scientific">Pseudomonas aeruginosa</name>
    <dbReference type="NCBI Taxonomy" id="287"/>
    <lineage>
        <taxon>Bacteria</taxon>
        <taxon>Pseudomonadati</taxon>
        <taxon>Pseudomonadota</taxon>
        <taxon>Gammaproteobacteria</taxon>
        <taxon>Pseudomonadales</taxon>
        <taxon>Pseudomonadaceae</taxon>
        <taxon>Pseudomonas</taxon>
    </lineage>
</organism>
<dbReference type="AlphaFoldDB" id="A0A6C1JVF9"/>
<accession>A0A6C1JVF9</accession>
<proteinExistence type="predicted"/>